<protein>
    <submittedName>
        <fullName evidence="2">Uncharacterized protein</fullName>
    </submittedName>
</protein>
<reference evidence="2 3" key="1">
    <citation type="submission" date="2018-11" db="EMBL/GenBank/DDBJ databases">
        <title>Genome sequence and assembly of Colletotrichum spinosum.</title>
        <authorList>
            <person name="Gan P."/>
            <person name="Shirasu K."/>
        </authorList>
    </citation>
    <scope>NUCLEOTIDE SEQUENCE [LARGE SCALE GENOMIC DNA]</scope>
    <source>
        <strain evidence="2 3">CBS 515.97</strain>
    </source>
</reference>
<name>A0A4R8QIJ1_9PEZI</name>
<proteinExistence type="predicted"/>
<feature type="chain" id="PRO_5020314715" evidence="1">
    <location>
        <begin position="21"/>
        <end position="190"/>
    </location>
</feature>
<gene>
    <name evidence="2" type="ORF">C8035_v001153</name>
</gene>
<evidence type="ECO:0000313" key="2">
    <source>
        <dbReference type="EMBL" id="TDZ37840.1"/>
    </source>
</evidence>
<dbReference type="AlphaFoldDB" id="A0A4R8QIJ1"/>
<keyword evidence="1" id="KW-0732">Signal</keyword>
<evidence type="ECO:0000256" key="1">
    <source>
        <dbReference type="SAM" id="SignalP"/>
    </source>
</evidence>
<evidence type="ECO:0000313" key="3">
    <source>
        <dbReference type="Proteomes" id="UP000295083"/>
    </source>
</evidence>
<dbReference type="Proteomes" id="UP000295083">
    <property type="component" value="Unassembled WGS sequence"/>
</dbReference>
<feature type="signal peptide" evidence="1">
    <location>
        <begin position="1"/>
        <end position="20"/>
    </location>
</feature>
<keyword evidence="3" id="KW-1185">Reference proteome</keyword>
<dbReference type="EMBL" id="QAPG01000020">
    <property type="protein sequence ID" value="TDZ37840.1"/>
    <property type="molecule type" value="Genomic_DNA"/>
</dbReference>
<organism evidence="2 3">
    <name type="scientific">Colletotrichum spinosum</name>
    <dbReference type="NCBI Taxonomy" id="1347390"/>
    <lineage>
        <taxon>Eukaryota</taxon>
        <taxon>Fungi</taxon>
        <taxon>Dikarya</taxon>
        <taxon>Ascomycota</taxon>
        <taxon>Pezizomycotina</taxon>
        <taxon>Sordariomycetes</taxon>
        <taxon>Hypocreomycetidae</taxon>
        <taxon>Glomerellales</taxon>
        <taxon>Glomerellaceae</taxon>
        <taxon>Colletotrichum</taxon>
        <taxon>Colletotrichum orbiculare species complex</taxon>
    </lineage>
</organism>
<accession>A0A4R8QIJ1</accession>
<comment type="caution">
    <text evidence="2">The sequence shown here is derived from an EMBL/GenBank/DDBJ whole genome shotgun (WGS) entry which is preliminary data.</text>
</comment>
<sequence length="190" mass="21438">MRLLIPYLITFLLALGFVYCDELDDAGYTVVNLGNEWTVKSGGNIINTFRIDGNRIKVDYVANGFDSLGVSLCDIIARVWGRAGNGLSELDSVQFVDVMEWRAMNSVTKARGMRGVGPKTSFQIDYGEIGWSELTDNPFYWHIHKMCWEWNSMEGKDVTGIYVLSAESSEGLQPDDIIFYIGEFDQPLPR</sequence>